<gene>
    <name evidence="1" type="ORF">BFJ65_g7147</name>
</gene>
<name>A0A3L6NRQ1_FUSOX</name>
<protein>
    <submittedName>
        <fullName evidence="1">Uncharacterized protein</fullName>
    </submittedName>
</protein>
<sequence>MMVLARYPRPPISQVQTHTGIKDGLFEAQDRDFPHIFCTTTQEELEISSESKEQQGCGFFDFVDGRIFFLFLKSTRDDARSLLESFSMGVFYMWKRPKD</sequence>
<evidence type="ECO:0000313" key="2">
    <source>
        <dbReference type="Proteomes" id="UP000270866"/>
    </source>
</evidence>
<comment type="caution">
    <text evidence="1">The sequence shown here is derived from an EMBL/GenBank/DDBJ whole genome shotgun (WGS) entry which is preliminary data.</text>
</comment>
<organism evidence="1 2">
    <name type="scientific">Fusarium oxysporum f. sp. cepae</name>
    <dbReference type="NCBI Taxonomy" id="396571"/>
    <lineage>
        <taxon>Eukaryota</taxon>
        <taxon>Fungi</taxon>
        <taxon>Dikarya</taxon>
        <taxon>Ascomycota</taxon>
        <taxon>Pezizomycotina</taxon>
        <taxon>Sordariomycetes</taxon>
        <taxon>Hypocreomycetidae</taxon>
        <taxon>Hypocreales</taxon>
        <taxon>Nectriaceae</taxon>
        <taxon>Fusarium</taxon>
        <taxon>Fusarium oxysporum species complex</taxon>
    </lineage>
</organism>
<evidence type="ECO:0000313" key="1">
    <source>
        <dbReference type="EMBL" id="RKK20447.1"/>
    </source>
</evidence>
<dbReference type="Proteomes" id="UP000270866">
    <property type="component" value="Chromosome 7"/>
</dbReference>
<dbReference type="AlphaFoldDB" id="A0A3L6NRQ1"/>
<accession>A0A3L6NRQ1</accession>
<dbReference type="EMBL" id="MRCU01000004">
    <property type="protein sequence ID" value="RKK20447.1"/>
    <property type="molecule type" value="Genomic_DNA"/>
</dbReference>
<proteinExistence type="predicted"/>
<reference evidence="1 2" key="1">
    <citation type="journal article" date="2018" name="Sci. Rep.">
        <title>Characterisation of pathogen-specific regions and novel effector candidates in Fusarium oxysporum f. sp. cepae.</title>
        <authorList>
            <person name="Armitage A.D."/>
            <person name="Taylor A."/>
            <person name="Sobczyk M.K."/>
            <person name="Baxter L."/>
            <person name="Greenfield B.P."/>
            <person name="Bates H.J."/>
            <person name="Wilson F."/>
            <person name="Jackson A.C."/>
            <person name="Ott S."/>
            <person name="Harrison R.J."/>
            <person name="Clarkson J.P."/>
        </authorList>
    </citation>
    <scope>NUCLEOTIDE SEQUENCE [LARGE SCALE GENOMIC DNA]</scope>
    <source>
        <strain evidence="1 2">FoC_Fus2</strain>
    </source>
</reference>